<dbReference type="InterPro" id="IPR018170">
    <property type="entry name" value="Aldo/ket_reductase_CS"/>
</dbReference>
<keyword evidence="2" id="KW-0521">NADP</keyword>
<keyword evidence="3" id="KW-0560">Oxidoreductase</keyword>
<dbReference type="EMBL" id="KZ308374">
    <property type="protein sequence ID" value="KAG8228476.1"/>
    <property type="molecule type" value="Genomic_DNA"/>
</dbReference>
<dbReference type="InterPro" id="IPR023210">
    <property type="entry name" value="NADP_OxRdtase_dom"/>
</dbReference>
<comment type="similarity">
    <text evidence="1">Belongs to the aldo/keto reductase family.</text>
</comment>
<name>A0A8K0K680_LADFU</name>
<sequence length="107" mass="11907">MFRVKPDSAGLLENPVVLEIAAAHKKTPAQVLLRHLVQQSISVIPKSVSPQRIKQNFEVFDFSLNESDLEKLNGLDRGENGRTFNFLFFKGANVLLSTSLSLVTLLL</sequence>
<reference evidence="5" key="1">
    <citation type="submission" date="2013-04" db="EMBL/GenBank/DDBJ databases">
        <authorList>
            <person name="Qu J."/>
            <person name="Murali S.C."/>
            <person name="Bandaranaike D."/>
            <person name="Bellair M."/>
            <person name="Blankenburg K."/>
            <person name="Chao H."/>
            <person name="Dinh H."/>
            <person name="Doddapaneni H."/>
            <person name="Downs B."/>
            <person name="Dugan-Rocha S."/>
            <person name="Elkadiri S."/>
            <person name="Gnanaolivu R.D."/>
            <person name="Hernandez B."/>
            <person name="Javaid M."/>
            <person name="Jayaseelan J.C."/>
            <person name="Lee S."/>
            <person name="Li M."/>
            <person name="Ming W."/>
            <person name="Munidasa M."/>
            <person name="Muniz J."/>
            <person name="Nguyen L."/>
            <person name="Ongeri F."/>
            <person name="Osuji N."/>
            <person name="Pu L.-L."/>
            <person name="Puazo M."/>
            <person name="Qu C."/>
            <person name="Quiroz J."/>
            <person name="Raj R."/>
            <person name="Weissenberger G."/>
            <person name="Xin Y."/>
            <person name="Zou X."/>
            <person name="Han Y."/>
            <person name="Richards S."/>
            <person name="Worley K."/>
            <person name="Muzny D."/>
            <person name="Gibbs R."/>
        </authorList>
    </citation>
    <scope>NUCLEOTIDE SEQUENCE</scope>
    <source>
        <strain evidence="5">Sampled in the wild</strain>
    </source>
</reference>
<evidence type="ECO:0000256" key="1">
    <source>
        <dbReference type="ARBA" id="ARBA00007905"/>
    </source>
</evidence>
<dbReference type="AlphaFoldDB" id="A0A8K0K680"/>
<evidence type="ECO:0000313" key="6">
    <source>
        <dbReference type="Proteomes" id="UP000792457"/>
    </source>
</evidence>
<dbReference type="InterPro" id="IPR020471">
    <property type="entry name" value="AKR"/>
</dbReference>
<evidence type="ECO:0000256" key="2">
    <source>
        <dbReference type="ARBA" id="ARBA00022857"/>
    </source>
</evidence>
<evidence type="ECO:0000259" key="4">
    <source>
        <dbReference type="Pfam" id="PF00248"/>
    </source>
</evidence>
<reference evidence="5" key="2">
    <citation type="submission" date="2017-10" db="EMBL/GenBank/DDBJ databases">
        <title>Ladona fulva Genome sequencing and assembly.</title>
        <authorList>
            <person name="Murali S."/>
            <person name="Richards S."/>
            <person name="Bandaranaike D."/>
            <person name="Bellair M."/>
            <person name="Blankenburg K."/>
            <person name="Chao H."/>
            <person name="Dinh H."/>
            <person name="Doddapaneni H."/>
            <person name="Dugan-Rocha S."/>
            <person name="Elkadiri S."/>
            <person name="Gnanaolivu R."/>
            <person name="Hernandez B."/>
            <person name="Skinner E."/>
            <person name="Javaid M."/>
            <person name="Lee S."/>
            <person name="Li M."/>
            <person name="Ming W."/>
            <person name="Munidasa M."/>
            <person name="Muniz J."/>
            <person name="Nguyen L."/>
            <person name="Hughes D."/>
            <person name="Osuji N."/>
            <person name="Pu L.-L."/>
            <person name="Puazo M."/>
            <person name="Qu C."/>
            <person name="Quiroz J."/>
            <person name="Raj R."/>
            <person name="Weissenberger G."/>
            <person name="Xin Y."/>
            <person name="Zou X."/>
            <person name="Han Y."/>
            <person name="Worley K."/>
            <person name="Muzny D."/>
            <person name="Gibbs R."/>
        </authorList>
    </citation>
    <scope>NUCLEOTIDE SEQUENCE</scope>
    <source>
        <strain evidence="5">Sampled in the wild</strain>
    </source>
</reference>
<dbReference type="PROSITE" id="PS00063">
    <property type="entry name" value="ALDOKETO_REDUCTASE_3"/>
    <property type="match status" value="1"/>
</dbReference>
<proteinExistence type="inferred from homology"/>
<evidence type="ECO:0000313" key="5">
    <source>
        <dbReference type="EMBL" id="KAG8228476.1"/>
    </source>
</evidence>
<gene>
    <name evidence="5" type="ORF">J437_LFUL009341</name>
</gene>
<evidence type="ECO:0000256" key="3">
    <source>
        <dbReference type="ARBA" id="ARBA00023002"/>
    </source>
</evidence>
<keyword evidence="6" id="KW-1185">Reference proteome</keyword>
<dbReference type="InterPro" id="IPR036812">
    <property type="entry name" value="NAD(P)_OxRdtase_dom_sf"/>
</dbReference>
<organism evidence="5 6">
    <name type="scientific">Ladona fulva</name>
    <name type="common">Scarce chaser dragonfly</name>
    <name type="synonym">Libellula fulva</name>
    <dbReference type="NCBI Taxonomy" id="123851"/>
    <lineage>
        <taxon>Eukaryota</taxon>
        <taxon>Metazoa</taxon>
        <taxon>Ecdysozoa</taxon>
        <taxon>Arthropoda</taxon>
        <taxon>Hexapoda</taxon>
        <taxon>Insecta</taxon>
        <taxon>Pterygota</taxon>
        <taxon>Palaeoptera</taxon>
        <taxon>Odonata</taxon>
        <taxon>Epiprocta</taxon>
        <taxon>Anisoptera</taxon>
        <taxon>Libelluloidea</taxon>
        <taxon>Libellulidae</taxon>
        <taxon>Ladona</taxon>
    </lineage>
</organism>
<dbReference type="GO" id="GO:0016616">
    <property type="term" value="F:oxidoreductase activity, acting on the CH-OH group of donors, NAD or NADP as acceptor"/>
    <property type="evidence" value="ECO:0007669"/>
    <property type="project" value="UniProtKB-ARBA"/>
</dbReference>
<feature type="domain" description="NADP-dependent oxidoreductase" evidence="4">
    <location>
        <begin position="12"/>
        <end position="75"/>
    </location>
</feature>
<dbReference type="Gene3D" id="3.20.20.100">
    <property type="entry name" value="NADP-dependent oxidoreductase domain"/>
    <property type="match status" value="1"/>
</dbReference>
<protein>
    <recommendedName>
        <fullName evidence="4">NADP-dependent oxidoreductase domain-containing protein</fullName>
    </recommendedName>
</protein>
<dbReference type="Proteomes" id="UP000792457">
    <property type="component" value="Unassembled WGS sequence"/>
</dbReference>
<dbReference type="SUPFAM" id="SSF51430">
    <property type="entry name" value="NAD(P)-linked oxidoreductase"/>
    <property type="match status" value="1"/>
</dbReference>
<dbReference type="PANTHER" id="PTHR43827">
    <property type="entry name" value="2,5-DIKETO-D-GLUCONIC ACID REDUCTASE"/>
    <property type="match status" value="1"/>
</dbReference>
<dbReference type="Pfam" id="PF00248">
    <property type="entry name" value="Aldo_ket_red"/>
    <property type="match status" value="1"/>
</dbReference>
<comment type="caution">
    <text evidence="5">The sequence shown here is derived from an EMBL/GenBank/DDBJ whole genome shotgun (WGS) entry which is preliminary data.</text>
</comment>
<dbReference type="PANTHER" id="PTHR43827:SF3">
    <property type="entry name" value="NADP-DEPENDENT OXIDOREDUCTASE DOMAIN-CONTAINING PROTEIN"/>
    <property type="match status" value="1"/>
</dbReference>
<dbReference type="OrthoDB" id="416253at2759"/>
<accession>A0A8K0K680</accession>